<name>A0A918F530_9DEIO</name>
<dbReference type="GO" id="GO:0004252">
    <property type="term" value="F:serine-type endopeptidase activity"/>
    <property type="evidence" value="ECO:0007669"/>
    <property type="project" value="InterPro"/>
</dbReference>
<organism evidence="6 7">
    <name type="scientific">Deinococcus ruber</name>
    <dbReference type="NCBI Taxonomy" id="1848197"/>
    <lineage>
        <taxon>Bacteria</taxon>
        <taxon>Thermotogati</taxon>
        <taxon>Deinococcota</taxon>
        <taxon>Deinococci</taxon>
        <taxon>Deinococcales</taxon>
        <taxon>Deinococcaceae</taxon>
        <taxon>Deinococcus</taxon>
    </lineage>
</organism>
<feature type="chain" id="PRO_5037715227" evidence="4">
    <location>
        <begin position="25"/>
        <end position="402"/>
    </location>
</feature>
<dbReference type="EMBL" id="BMQL01000005">
    <property type="protein sequence ID" value="GGR01696.1"/>
    <property type="molecule type" value="Genomic_DNA"/>
</dbReference>
<dbReference type="SUPFAM" id="SSF50156">
    <property type="entry name" value="PDZ domain-like"/>
    <property type="match status" value="1"/>
</dbReference>
<dbReference type="InterPro" id="IPR036034">
    <property type="entry name" value="PDZ_sf"/>
</dbReference>
<keyword evidence="2 6" id="KW-0645">Protease</keyword>
<keyword evidence="4" id="KW-0732">Signal</keyword>
<keyword evidence="7" id="KW-1185">Reference proteome</keyword>
<dbReference type="Gene3D" id="2.30.42.10">
    <property type="match status" value="1"/>
</dbReference>
<evidence type="ECO:0000259" key="5">
    <source>
        <dbReference type="Pfam" id="PF13180"/>
    </source>
</evidence>
<reference evidence="6" key="2">
    <citation type="submission" date="2020-09" db="EMBL/GenBank/DDBJ databases">
        <authorList>
            <person name="Sun Q."/>
            <person name="Ohkuma M."/>
        </authorList>
    </citation>
    <scope>NUCLEOTIDE SEQUENCE</scope>
    <source>
        <strain evidence="6">JCM 31311</strain>
    </source>
</reference>
<comment type="caution">
    <text evidence="6">The sequence shown here is derived from an EMBL/GenBank/DDBJ whole genome shotgun (WGS) entry which is preliminary data.</text>
</comment>
<comment type="similarity">
    <text evidence="1">Belongs to the peptidase S1C family.</text>
</comment>
<feature type="domain" description="PDZ" evidence="5">
    <location>
        <begin position="310"/>
        <end position="387"/>
    </location>
</feature>
<accession>A0A918F530</accession>
<dbReference type="SUPFAM" id="SSF50494">
    <property type="entry name" value="Trypsin-like serine proteases"/>
    <property type="match status" value="1"/>
</dbReference>
<evidence type="ECO:0000256" key="2">
    <source>
        <dbReference type="ARBA" id="ARBA00022670"/>
    </source>
</evidence>
<proteinExistence type="inferred from homology"/>
<reference evidence="6" key="1">
    <citation type="journal article" date="2014" name="Int. J. Syst. Evol. Microbiol.">
        <title>Complete genome sequence of Corynebacterium casei LMG S-19264T (=DSM 44701T), isolated from a smear-ripened cheese.</title>
        <authorList>
            <consortium name="US DOE Joint Genome Institute (JGI-PGF)"/>
            <person name="Walter F."/>
            <person name="Albersmeier A."/>
            <person name="Kalinowski J."/>
            <person name="Ruckert C."/>
        </authorList>
    </citation>
    <scope>NUCLEOTIDE SEQUENCE</scope>
    <source>
        <strain evidence="6">JCM 31311</strain>
    </source>
</reference>
<dbReference type="Pfam" id="PF13365">
    <property type="entry name" value="Trypsin_2"/>
    <property type="match status" value="1"/>
</dbReference>
<evidence type="ECO:0000256" key="4">
    <source>
        <dbReference type="SAM" id="SignalP"/>
    </source>
</evidence>
<evidence type="ECO:0000313" key="6">
    <source>
        <dbReference type="EMBL" id="GGR01696.1"/>
    </source>
</evidence>
<dbReference type="InterPro" id="IPR001940">
    <property type="entry name" value="Peptidase_S1C"/>
</dbReference>
<dbReference type="AlphaFoldDB" id="A0A918F530"/>
<evidence type="ECO:0000256" key="3">
    <source>
        <dbReference type="ARBA" id="ARBA00022801"/>
    </source>
</evidence>
<sequence length="402" mass="41203">MNALRARWPLRLLSVALLLSSASAQNVSAQSSKTHPATAAPQAATTPTISPQLSAVFQKNRAAALRIEDCPSKAEDPTCADPNGIGSGVLISSGGEVLTAYHVVYGSTRLEAVTLDKKRYPLTVVGFDDQHDLALLKINIAGAPFVPISSQPPRVGQAALAIGNAGGQFLKAKSGKLLALDAEAGLASFPPGTLKLDAPLAPGDSGGPVLNAQGQLIGITSYIRYQPADSASSGSKSEASQATASLDDLQLTSYAVPVTEGSALLAQLRGGLKREAPVVGLGADGLPEDGLPIQFFHDLGLGNTIGFAFTSVVRGGPADLAGLRPLGHVTYDANNVPNHATGDVITAVEGKPVTSFLDFLSAIRAHQVGEKVTLTVVRDGGATPLKIPVTLAPRSILLAGNN</sequence>
<dbReference type="InterPro" id="IPR043504">
    <property type="entry name" value="Peptidase_S1_PA_chymotrypsin"/>
</dbReference>
<dbReference type="CDD" id="cd06779">
    <property type="entry name" value="cpPDZ_Deg_HtrA-like"/>
    <property type="match status" value="1"/>
</dbReference>
<evidence type="ECO:0000256" key="1">
    <source>
        <dbReference type="ARBA" id="ARBA00010541"/>
    </source>
</evidence>
<protein>
    <submittedName>
        <fullName evidence="6">Serine protease</fullName>
    </submittedName>
</protein>
<dbReference type="Gene3D" id="2.40.10.10">
    <property type="entry name" value="Trypsin-like serine proteases"/>
    <property type="match status" value="2"/>
</dbReference>
<dbReference type="InterPro" id="IPR051201">
    <property type="entry name" value="Chloro_Bact_Ser_Proteases"/>
</dbReference>
<dbReference type="Proteomes" id="UP000603865">
    <property type="component" value="Unassembled WGS sequence"/>
</dbReference>
<dbReference type="InterPro" id="IPR001478">
    <property type="entry name" value="PDZ"/>
</dbReference>
<keyword evidence="3" id="KW-0378">Hydrolase</keyword>
<dbReference type="PANTHER" id="PTHR43343">
    <property type="entry name" value="PEPTIDASE S12"/>
    <property type="match status" value="1"/>
</dbReference>
<dbReference type="GO" id="GO:0006508">
    <property type="term" value="P:proteolysis"/>
    <property type="evidence" value="ECO:0007669"/>
    <property type="project" value="UniProtKB-KW"/>
</dbReference>
<dbReference type="Pfam" id="PF13180">
    <property type="entry name" value="PDZ_2"/>
    <property type="match status" value="1"/>
</dbReference>
<evidence type="ECO:0000313" key="7">
    <source>
        <dbReference type="Proteomes" id="UP000603865"/>
    </source>
</evidence>
<feature type="signal peptide" evidence="4">
    <location>
        <begin position="1"/>
        <end position="24"/>
    </location>
</feature>
<dbReference type="PANTHER" id="PTHR43343:SF3">
    <property type="entry name" value="PROTEASE DO-LIKE 8, CHLOROPLASTIC"/>
    <property type="match status" value="1"/>
</dbReference>
<gene>
    <name evidence="6" type="ORF">GCM10008957_13140</name>
</gene>
<dbReference type="RefSeq" id="WP_189088741.1">
    <property type="nucleotide sequence ID" value="NZ_BMQL01000005.1"/>
</dbReference>
<dbReference type="PRINTS" id="PR00834">
    <property type="entry name" value="PROTEASES2C"/>
</dbReference>
<dbReference type="InterPro" id="IPR009003">
    <property type="entry name" value="Peptidase_S1_PA"/>
</dbReference>